<dbReference type="Pfam" id="PF00270">
    <property type="entry name" value="DEAD"/>
    <property type="match status" value="1"/>
</dbReference>
<protein>
    <recommendedName>
        <fullName evidence="12">Replication restart protein PriA</fullName>
    </recommendedName>
    <alternativeName>
        <fullName evidence="12">ATP-dependent DNA helicase PriA</fullName>
        <ecNumber evidence="12">5.6.2.4</ecNumber>
    </alternativeName>
    <alternativeName>
        <fullName evidence="12">DNA 3'-5' helicase PriA</fullName>
    </alternativeName>
</protein>
<dbReference type="RefSeq" id="WP_182832245.1">
    <property type="nucleotide sequence ID" value="NZ_JACJFN010000001.1"/>
</dbReference>
<keyword evidence="8 12" id="KW-0067">ATP-binding</keyword>
<name>A0A7W4D8W7_9GAMM</name>
<dbReference type="GO" id="GO:0006269">
    <property type="term" value="P:DNA replication, synthesis of primer"/>
    <property type="evidence" value="ECO:0007669"/>
    <property type="project" value="UniProtKB-KW"/>
</dbReference>
<dbReference type="AlphaFoldDB" id="A0A7W4D8W7"/>
<dbReference type="Pfam" id="PF18319">
    <property type="entry name" value="Zn_ribbon_PriA"/>
    <property type="match status" value="1"/>
</dbReference>
<dbReference type="SMART" id="SM00487">
    <property type="entry name" value="DEXDc"/>
    <property type="match status" value="1"/>
</dbReference>
<keyword evidence="5 12" id="KW-0378">Hydrolase</keyword>
<feature type="binding site" evidence="12">
    <location>
        <position position="452"/>
    </location>
    <ligand>
        <name>Zn(2+)</name>
        <dbReference type="ChEBI" id="CHEBI:29105"/>
        <label>2</label>
    </ligand>
</feature>
<feature type="domain" description="Helicase ATP-binding" evidence="13">
    <location>
        <begin position="215"/>
        <end position="381"/>
    </location>
</feature>
<dbReference type="GO" id="GO:0006302">
    <property type="term" value="P:double-strand break repair"/>
    <property type="evidence" value="ECO:0007669"/>
    <property type="project" value="InterPro"/>
</dbReference>
<keyword evidence="2 12" id="KW-0235">DNA replication</keyword>
<keyword evidence="6 12" id="KW-0347">Helicase</keyword>
<dbReference type="EC" id="5.6.2.4" evidence="12"/>
<comment type="catalytic activity">
    <reaction evidence="12">
        <text>Couples ATP hydrolysis with the unwinding of duplex DNA by translocating in the 3'-5' direction.</text>
        <dbReference type="EC" id="5.6.2.4"/>
    </reaction>
</comment>
<evidence type="ECO:0000256" key="9">
    <source>
        <dbReference type="ARBA" id="ARBA00023125"/>
    </source>
</evidence>
<dbReference type="PANTHER" id="PTHR30580">
    <property type="entry name" value="PRIMOSOMAL PROTEIN N"/>
    <property type="match status" value="1"/>
</dbReference>
<feature type="binding site" evidence="12">
    <location>
        <position position="449"/>
    </location>
    <ligand>
        <name>Zn(2+)</name>
        <dbReference type="ChEBI" id="CHEBI:29105"/>
        <label>2</label>
    </ligand>
</feature>
<dbReference type="InterPro" id="IPR005259">
    <property type="entry name" value="PriA"/>
</dbReference>
<keyword evidence="7 12" id="KW-0862">Zinc</keyword>
<dbReference type="InterPro" id="IPR014001">
    <property type="entry name" value="Helicase_ATP-bd"/>
</dbReference>
<evidence type="ECO:0000259" key="13">
    <source>
        <dbReference type="PROSITE" id="PS51192"/>
    </source>
</evidence>
<comment type="similarity">
    <text evidence="12">Belongs to the helicase family. PriA subfamily.</text>
</comment>
<evidence type="ECO:0000256" key="8">
    <source>
        <dbReference type="ARBA" id="ARBA00022840"/>
    </source>
</evidence>
<dbReference type="GO" id="GO:0006310">
    <property type="term" value="P:DNA recombination"/>
    <property type="evidence" value="ECO:0007669"/>
    <property type="project" value="InterPro"/>
</dbReference>
<dbReference type="FunFam" id="3.40.50.300:FF:000489">
    <property type="entry name" value="Primosome assembly protein PriA"/>
    <property type="match status" value="1"/>
</dbReference>
<keyword evidence="9 12" id="KW-0238">DNA-binding</keyword>
<dbReference type="Gene3D" id="3.40.1440.60">
    <property type="entry name" value="PriA, 3(prime) DNA-binding domain"/>
    <property type="match status" value="1"/>
</dbReference>
<dbReference type="PANTHER" id="PTHR30580:SF0">
    <property type="entry name" value="PRIMOSOMAL PROTEIN N"/>
    <property type="match status" value="1"/>
</dbReference>
<evidence type="ECO:0000256" key="6">
    <source>
        <dbReference type="ARBA" id="ARBA00022806"/>
    </source>
</evidence>
<comment type="catalytic activity">
    <reaction evidence="11 12">
        <text>ATP + H2O = ADP + phosphate + H(+)</text>
        <dbReference type="Rhea" id="RHEA:13065"/>
        <dbReference type="ChEBI" id="CHEBI:15377"/>
        <dbReference type="ChEBI" id="CHEBI:15378"/>
        <dbReference type="ChEBI" id="CHEBI:30616"/>
        <dbReference type="ChEBI" id="CHEBI:43474"/>
        <dbReference type="ChEBI" id="CHEBI:456216"/>
        <dbReference type="EC" id="5.6.2.4"/>
    </reaction>
</comment>
<dbReference type="NCBIfam" id="TIGR00595">
    <property type="entry name" value="priA"/>
    <property type="match status" value="1"/>
</dbReference>
<dbReference type="InterPro" id="IPR040498">
    <property type="entry name" value="PriA_CRR"/>
</dbReference>
<dbReference type="NCBIfam" id="NF004067">
    <property type="entry name" value="PRK05580.1-4"/>
    <property type="match status" value="1"/>
</dbReference>
<keyword evidence="10 12" id="KW-0413">Isomerase</keyword>
<dbReference type="GO" id="GO:1990077">
    <property type="term" value="C:primosome complex"/>
    <property type="evidence" value="ECO:0007669"/>
    <property type="project" value="UniProtKB-UniRule"/>
</dbReference>
<evidence type="ECO:0000313" key="16">
    <source>
        <dbReference type="Proteomes" id="UP000581189"/>
    </source>
</evidence>
<comment type="cofactor">
    <cofactor evidence="12">
        <name>Zn(2+)</name>
        <dbReference type="ChEBI" id="CHEBI:29105"/>
    </cofactor>
    <text evidence="12">Binds 2 zinc ions per subunit.</text>
</comment>
<comment type="subunit">
    <text evidence="12">Component of the replication restart primosome.</text>
</comment>
<dbReference type="GO" id="GO:0016787">
    <property type="term" value="F:hydrolase activity"/>
    <property type="evidence" value="ECO:0007669"/>
    <property type="project" value="UniProtKB-KW"/>
</dbReference>
<dbReference type="HAMAP" id="MF_00983">
    <property type="entry name" value="PriA"/>
    <property type="match status" value="1"/>
</dbReference>
<dbReference type="EMBL" id="JACJFN010000001">
    <property type="protein sequence ID" value="MBB1518173.1"/>
    <property type="molecule type" value="Genomic_DNA"/>
</dbReference>
<keyword evidence="1 12" id="KW-0639">Primosome</keyword>
<dbReference type="Pfam" id="PF18074">
    <property type="entry name" value="PriA_C"/>
    <property type="match status" value="1"/>
</dbReference>
<dbReference type="SUPFAM" id="SSF52540">
    <property type="entry name" value="P-loop containing nucleoside triphosphate hydrolases"/>
    <property type="match status" value="2"/>
</dbReference>
<feature type="binding site" evidence="12">
    <location>
        <position position="470"/>
    </location>
    <ligand>
        <name>Zn(2+)</name>
        <dbReference type="ChEBI" id="CHEBI:29105"/>
        <label>2</label>
    </ligand>
</feature>
<feature type="binding site" evidence="12">
    <location>
        <position position="443"/>
    </location>
    <ligand>
        <name>Zn(2+)</name>
        <dbReference type="ChEBI" id="CHEBI:29105"/>
        <label>1</label>
    </ligand>
</feature>
<feature type="binding site" evidence="12">
    <location>
        <position position="480"/>
    </location>
    <ligand>
        <name>Zn(2+)</name>
        <dbReference type="ChEBI" id="CHEBI:29105"/>
        <label>1</label>
    </ligand>
</feature>
<comment type="caution">
    <text evidence="15">The sequence shown here is derived from an EMBL/GenBank/DDBJ whole genome shotgun (WGS) entry which is preliminary data.</text>
</comment>
<organism evidence="15 16">
    <name type="scientific">Aquipseudomonas guryensis</name>
    <dbReference type="NCBI Taxonomy" id="2759165"/>
    <lineage>
        <taxon>Bacteria</taxon>
        <taxon>Pseudomonadati</taxon>
        <taxon>Pseudomonadota</taxon>
        <taxon>Gammaproteobacteria</taxon>
        <taxon>Pseudomonadales</taxon>
        <taxon>Pseudomonadaceae</taxon>
        <taxon>Aquipseudomonas</taxon>
    </lineage>
</organism>
<keyword evidence="3 12" id="KW-0479">Metal-binding</keyword>
<evidence type="ECO:0000256" key="5">
    <source>
        <dbReference type="ARBA" id="ARBA00022801"/>
    </source>
</evidence>
<sequence>MPDTILRLALPSPLRRLFDYRAPAGVPRSALQPGMRLRVPFGRREMIGVLIEVVEHSEVPLDKLKPALELLDRRTPLPAALFKLCLWTAQYYQHSLGDTLSWALPVLLRQGEPAEARQERFWHATPGADLNDPRLARAPRQREALRTLAQHPHGVAHSLLSKLLLNKDSLDLLLEKGLVQVEVRRSAPLVRHGGWLAQPELPLNAEQRAAFTAIQSGMDGFGAFLLYGVTGSGKTEVYLQLIHQCLQAGKQALVLIPEINLGPQTLERFARRFNARIALLHSGVNDRERLDAWLAARDGEADIVIGTRSALFTPLKNAGLIIIDEEHDASYKQQEGLRYHARDLALVRARQDNLPIVLGSATPSLESLHNAHAGRYALLKLNQRAGGAQPPRFLRLDVKSLPLDSGISGPLQQAIGQTLAAGQQVLVFLNRRGFAPTLLCHDCGWISQCQRCDARMTLHQRSGELRCHHCGHAERPPRQCPDCGKVDLRPVGAGTERAEERLNILFPDIPVLRIDRDTTARKGSMDKLFSTISRGEPCILVGTQMLAKGHHFPRVTLVAILDADGGLYSADFRASERMAQLIVQVAGRAGRAEEPGKVIIQSHLADHPLLVQLTEQGYPAFAEQALSERRGAGLPPFAHLALLRAEAHKPGQAEGFLDEACSYAEQLQQELRLPAIELLGPVPAPMERRAGRHRAQLLLQSGSRVPLHKLLAAWLPILEAMPAGRAVRWSLDIDPIDLF</sequence>
<dbReference type="GO" id="GO:0043138">
    <property type="term" value="F:3'-5' DNA helicase activity"/>
    <property type="evidence" value="ECO:0007669"/>
    <property type="project" value="UniProtKB-EC"/>
</dbReference>
<evidence type="ECO:0000256" key="11">
    <source>
        <dbReference type="ARBA" id="ARBA00048988"/>
    </source>
</evidence>
<dbReference type="Proteomes" id="UP000581189">
    <property type="component" value="Unassembled WGS sequence"/>
</dbReference>
<dbReference type="GO" id="GO:0003677">
    <property type="term" value="F:DNA binding"/>
    <property type="evidence" value="ECO:0007669"/>
    <property type="project" value="UniProtKB-UniRule"/>
</dbReference>
<evidence type="ECO:0000256" key="4">
    <source>
        <dbReference type="ARBA" id="ARBA00022741"/>
    </source>
</evidence>
<dbReference type="GO" id="GO:0008270">
    <property type="term" value="F:zinc ion binding"/>
    <property type="evidence" value="ECO:0007669"/>
    <property type="project" value="UniProtKB-UniRule"/>
</dbReference>
<reference evidence="15 16" key="1">
    <citation type="submission" date="2020-08" db="EMBL/GenBank/DDBJ databases">
        <authorList>
            <person name="Kim C.M."/>
        </authorList>
    </citation>
    <scope>NUCLEOTIDE SEQUENCE [LARGE SCALE GENOMIC DNA]</scope>
    <source>
        <strain evidence="15 16">SR9</strain>
    </source>
</reference>
<dbReference type="GO" id="GO:0006270">
    <property type="term" value="P:DNA replication initiation"/>
    <property type="evidence" value="ECO:0007669"/>
    <property type="project" value="TreeGrafter"/>
</dbReference>
<dbReference type="Pfam" id="PF17764">
    <property type="entry name" value="PriA_3primeBD"/>
    <property type="match status" value="1"/>
</dbReference>
<dbReference type="InterPro" id="IPR041236">
    <property type="entry name" value="PriA_C"/>
</dbReference>
<evidence type="ECO:0000313" key="15">
    <source>
        <dbReference type="EMBL" id="MBB1518173.1"/>
    </source>
</evidence>
<dbReference type="InterPro" id="IPR042115">
    <property type="entry name" value="PriA_3primeBD_sf"/>
</dbReference>
<dbReference type="InterPro" id="IPR041222">
    <property type="entry name" value="PriA_3primeBD"/>
</dbReference>
<dbReference type="InterPro" id="IPR027417">
    <property type="entry name" value="P-loop_NTPase"/>
</dbReference>
<dbReference type="Pfam" id="PF00271">
    <property type="entry name" value="Helicase_C"/>
    <property type="match status" value="1"/>
</dbReference>
<dbReference type="InterPro" id="IPR001650">
    <property type="entry name" value="Helicase_C-like"/>
</dbReference>
<feature type="binding site" evidence="12">
    <location>
        <position position="467"/>
    </location>
    <ligand>
        <name>Zn(2+)</name>
        <dbReference type="ChEBI" id="CHEBI:29105"/>
        <label>2</label>
    </ligand>
</feature>
<dbReference type="InterPro" id="IPR011545">
    <property type="entry name" value="DEAD/DEAH_box_helicase_dom"/>
</dbReference>
<evidence type="ECO:0000256" key="7">
    <source>
        <dbReference type="ARBA" id="ARBA00022833"/>
    </source>
</evidence>
<dbReference type="PROSITE" id="PS51194">
    <property type="entry name" value="HELICASE_CTER"/>
    <property type="match status" value="1"/>
</dbReference>
<feature type="binding site" evidence="12">
    <location>
        <position position="440"/>
    </location>
    <ligand>
        <name>Zn(2+)</name>
        <dbReference type="ChEBI" id="CHEBI:29105"/>
        <label>1</label>
    </ligand>
</feature>
<keyword evidence="16" id="KW-1185">Reference proteome</keyword>
<dbReference type="CDD" id="cd18804">
    <property type="entry name" value="SF2_C_priA"/>
    <property type="match status" value="1"/>
</dbReference>
<dbReference type="CDD" id="cd17929">
    <property type="entry name" value="DEXHc_priA"/>
    <property type="match status" value="1"/>
</dbReference>
<evidence type="ECO:0000256" key="2">
    <source>
        <dbReference type="ARBA" id="ARBA00022705"/>
    </source>
</evidence>
<dbReference type="NCBIfam" id="NF004065">
    <property type="entry name" value="PRK05580.1-1"/>
    <property type="match status" value="1"/>
</dbReference>
<gene>
    <name evidence="12" type="primary">priA</name>
    <name evidence="15" type="ORF">H3H45_02920</name>
</gene>
<dbReference type="FunFam" id="3.40.1440.60:FF:000001">
    <property type="entry name" value="Primosomal protein N"/>
    <property type="match status" value="1"/>
</dbReference>
<dbReference type="PROSITE" id="PS51192">
    <property type="entry name" value="HELICASE_ATP_BIND_1"/>
    <property type="match status" value="1"/>
</dbReference>
<dbReference type="GO" id="GO:0005524">
    <property type="term" value="F:ATP binding"/>
    <property type="evidence" value="ECO:0007669"/>
    <property type="project" value="UniProtKB-UniRule"/>
</dbReference>
<evidence type="ECO:0000259" key="14">
    <source>
        <dbReference type="PROSITE" id="PS51194"/>
    </source>
</evidence>
<keyword evidence="4 12" id="KW-0547">Nucleotide-binding</keyword>
<feature type="domain" description="Helicase C-terminal" evidence="14">
    <location>
        <begin position="410"/>
        <end position="632"/>
    </location>
</feature>
<comment type="function">
    <text evidence="12">Initiates the restart of stalled replication forks, which reloads the replicative helicase on sites other than the origin of replication. Recognizes and binds to abandoned replication forks and remodels them to uncover a helicase loading site. Promotes assembly of the primosome at these replication forks.</text>
</comment>
<evidence type="ECO:0000256" key="1">
    <source>
        <dbReference type="ARBA" id="ARBA00022515"/>
    </source>
</evidence>
<accession>A0A7W4D8W7</accession>
<feature type="binding site" evidence="12">
    <location>
        <position position="483"/>
    </location>
    <ligand>
        <name>Zn(2+)</name>
        <dbReference type="ChEBI" id="CHEBI:29105"/>
        <label>1</label>
    </ligand>
</feature>
<dbReference type="Gene3D" id="3.40.50.300">
    <property type="entry name" value="P-loop containing nucleotide triphosphate hydrolases"/>
    <property type="match status" value="2"/>
</dbReference>
<dbReference type="SMART" id="SM00490">
    <property type="entry name" value="HELICc"/>
    <property type="match status" value="1"/>
</dbReference>
<evidence type="ECO:0000256" key="3">
    <source>
        <dbReference type="ARBA" id="ARBA00022723"/>
    </source>
</evidence>
<evidence type="ECO:0000256" key="12">
    <source>
        <dbReference type="HAMAP-Rule" id="MF_00983"/>
    </source>
</evidence>
<proteinExistence type="inferred from homology"/>
<evidence type="ECO:0000256" key="10">
    <source>
        <dbReference type="ARBA" id="ARBA00023235"/>
    </source>
</evidence>